<keyword evidence="15" id="KW-1185">Reference proteome</keyword>
<dbReference type="OrthoDB" id="5480201at2"/>
<dbReference type="HOGENOM" id="CLU_000604_84_3_7"/>
<evidence type="ECO:0000256" key="7">
    <source>
        <dbReference type="ARBA" id="ARBA00022967"/>
    </source>
</evidence>
<gene>
    <name evidence="14" type="ORF">GSUB_10425</name>
</gene>
<feature type="transmembrane region" description="Helical" evidence="11">
    <location>
        <begin position="138"/>
        <end position="158"/>
    </location>
</feature>
<keyword evidence="3" id="KW-1003">Cell membrane</keyword>
<keyword evidence="2" id="KW-0813">Transport</keyword>
<dbReference type="GO" id="GO:0005524">
    <property type="term" value="F:ATP binding"/>
    <property type="evidence" value="ECO:0007669"/>
    <property type="project" value="UniProtKB-KW"/>
</dbReference>
<evidence type="ECO:0000256" key="1">
    <source>
        <dbReference type="ARBA" id="ARBA00004651"/>
    </source>
</evidence>
<proteinExistence type="predicted"/>
<dbReference type="InterPro" id="IPR011527">
    <property type="entry name" value="ABC1_TM_dom"/>
</dbReference>
<evidence type="ECO:0000256" key="9">
    <source>
        <dbReference type="ARBA" id="ARBA00023055"/>
    </source>
</evidence>
<feature type="transmembrane region" description="Helical" evidence="11">
    <location>
        <begin position="164"/>
        <end position="182"/>
    </location>
</feature>
<organism evidence="14 15">
    <name type="scientific">Geoalkalibacter subterraneus</name>
    <dbReference type="NCBI Taxonomy" id="483547"/>
    <lineage>
        <taxon>Bacteria</taxon>
        <taxon>Pseudomonadati</taxon>
        <taxon>Thermodesulfobacteriota</taxon>
        <taxon>Desulfuromonadia</taxon>
        <taxon>Desulfuromonadales</taxon>
        <taxon>Geoalkalibacteraceae</taxon>
        <taxon>Geoalkalibacter</taxon>
    </lineage>
</organism>
<dbReference type="SUPFAM" id="SSF90123">
    <property type="entry name" value="ABC transporter transmembrane region"/>
    <property type="match status" value="1"/>
</dbReference>
<name>A0A0B5FFG2_9BACT</name>
<dbReference type="InterPro" id="IPR039421">
    <property type="entry name" value="Type_1_exporter"/>
</dbReference>
<dbReference type="InterPro" id="IPR011917">
    <property type="entry name" value="ABC_transpr_lipidA"/>
</dbReference>
<keyword evidence="10 11" id="KW-0472">Membrane</keyword>
<dbReference type="PROSITE" id="PS50893">
    <property type="entry name" value="ABC_TRANSPORTER_2"/>
    <property type="match status" value="1"/>
</dbReference>
<evidence type="ECO:0000256" key="5">
    <source>
        <dbReference type="ARBA" id="ARBA00022741"/>
    </source>
</evidence>
<feature type="transmembrane region" description="Helical" evidence="11">
    <location>
        <begin position="21"/>
        <end position="44"/>
    </location>
</feature>
<dbReference type="RefSeq" id="WP_040200703.1">
    <property type="nucleotide sequence ID" value="NZ_CP010311.1"/>
</dbReference>
<dbReference type="EMBL" id="CP010311">
    <property type="protein sequence ID" value="AJF06887.1"/>
    <property type="molecule type" value="Genomic_DNA"/>
</dbReference>
<feature type="domain" description="ABC transporter" evidence="12">
    <location>
        <begin position="340"/>
        <end position="574"/>
    </location>
</feature>
<dbReference type="GO" id="GO:0034040">
    <property type="term" value="F:ATPase-coupled lipid transmembrane transporter activity"/>
    <property type="evidence" value="ECO:0007669"/>
    <property type="project" value="InterPro"/>
</dbReference>
<evidence type="ECO:0000256" key="2">
    <source>
        <dbReference type="ARBA" id="ARBA00022448"/>
    </source>
</evidence>
<dbReference type="PROSITE" id="PS50929">
    <property type="entry name" value="ABC_TM1F"/>
    <property type="match status" value="1"/>
</dbReference>
<evidence type="ECO:0000313" key="15">
    <source>
        <dbReference type="Proteomes" id="UP000035036"/>
    </source>
</evidence>
<dbReference type="PANTHER" id="PTHR43394:SF1">
    <property type="entry name" value="ATP-BINDING CASSETTE SUB-FAMILY B MEMBER 10, MITOCHONDRIAL"/>
    <property type="match status" value="1"/>
</dbReference>
<feature type="transmembrane region" description="Helical" evidence="11">
    <location>
        <begin position="245"/>
        <end position="267"/>
    </location>
</feature>
<dbReference type="Pfam" id="PF00005">
    <property type="entry name" value="ABC_tran"/>
    <property type="match status" value="1"/>
</dbReference>
<dbReference type="GO" id="GO:0005886">
    <property type="term" value="C:plasma membrane"/>
    <property type="evidence" value="ECO:0007669"/>
    <property type="project" value="UniProtKB-SubCell"/>
</dbReference>
<protein>
    <submittedName>
        <fullName evidence="14">ABC transporter permease</fullName>
    </submittedName>
</protein>
<keyword evidence="5" id="KW-0547">Nucleotide-binding</keyword>
<dbReference type="InterPro" id="IPR017871">
    <property type="entry name" value="ABC_transporter-like_CS"/>
</dbReference>
<dbReference type="InterPro" id="IPR003593">
    <property type="entry name" value="AAA+_ATPase"/>
</dbReference>
<feature type="domain" description="ABC transmembrane type-1" evidence="13">
    <location>
        <begin position="24"/>
        <end position="306"/>
    </location>
</feature>
<dbReference type="SUPFAM" id="SSF52540">
    <property type="entry name" value="P-loop containing nucleoside triphosphate hydrolases"/>
    <property type="match status" value="1"/>
</dbReference>
<sequence>MDSKALEIYRRLLQYSRPYAWRIAFAVVASVLVAGTDVMFAQLVQPLVDNIIAAKNADIVYYVPVAILSLAVVKGASRYFQEYMIKTAGQLVIQDVRNDLYSRSVGQSMGFFGRHQTGSLMSRVLNDVGMMQRSAADVVVDVVRDSFALIGLVALVFYRDVNLALVSFTVLPLVIFPAIYIGRKVKINTVKGQKQMGGVSSVLQETFAGIKVIKAFGSESRESGRFRDENFRYYRFIRKVLKYDAATAPIVEIFASIGAAAVFWYGINRVIDGAMTQGELFSFVTAMFMMYGPLKRLTKVNNTIQKSLGAAERVFEIMDEPVAVKDFPGAQPLEITSGEVVFDHVDFSYDGQEYVLHDFNLRAAPGEIVALVGPSGAGKSTVVGLLTRFYDPQKGAVRIDGQDICQVTLKSLKKHIALVDQETFLFNDTIYNNIRYGRWDASEEEVQKAARKAFAEDFILHLPEKYQTHIGDRGVRLSGGQRQRISIARAILRDAPILLLDEATSALDTESENEVQSALANLMRDRTTFVIAHRLSTIMDADKIVVIDNGCVLEVGTHNELLARNGLYTKLYQMQFRE</sequence>
<feature type="transmembrane region" description="Helical" evidence="11">
    <location>
        <begin position="59"/>
        <end position="76"/>
    </location>
</feature>
<keyword evidence="9" id="KW-0445">Lipid transport</keyword>
<keyword evidence="6" id="KW-0067">ATP-binding</keyword>
<evidence type="ECO:0000256" key="6">
    <source>
        <dbReference type="ARBA" id="ARBA00022840"/>
    </source>
</evidence>
<dbReference type="STRING" id="483547.GSUB_10425"/>
<dbReference type="Proteomes" id="UP000035036">
    <property type="component" value="Chromosome"/>
</dbReference>
<dbReference type="Pfam" id="PF00664">
    <property type="entry name" value="ABC_membrane"/>
    <property type="match status" value="1"/>
</dbReference>
<keyword evidence="4 11" id="KW-0812">Transmembrane</keyword>
<evidence type="ECO:0000259" key="12">
    <source>
        <dbReference type="PROSITE" id="PS50893"/>
    </source>
</evidence>
<keyword evidence="7" id="KW-1278">Translocase</keyword>
<dbReference type="FunFam" id="3.40.50.300:FF:000287">
    <property type="entry name" value="Multidrug ABC transporter ATP-binding protein"/>
    <property type="match status" value="1"/>
</dbReference>
<evidence type="ECO:0000256" key="10">
    <source>
        <dbReference type="ARBA" id="ARBA00023136"/>
    </source>
</evidence>
<dbReference type="KEGG" id="gsb:GSUB_10425"/>
<dbReference type="InterPro" id="IPR003439">
    <property type="entry name" value="ABC_transporter-like_ATP-bd"/>
</dbReference>
<evidence type="ECO:0000256" key="4">
    <source>
        <dbReference type="ARBA" id="ARBA00022692"/>
    </source>
</evidence>
<accession>A0A0B5FFG2</accession>
<dbReference type="CDD" id="cd18552">
    <property type="entry name" value="ABC_6TM_MsbA_like"/>
    <property type="match status" value="1"/>
</dbReference>
<dbReference type="Gene3D" id="3.40.50.300">
    <property type="entry name" value="P-loop containing nucleotide triphosphate hydrolases"/>
    <property type="match status" value="1"/>
</dbReference>
<dbReference type="PANTHER" id="PTHR43394">
    <property type="entry name" value="ATP-DEPENDENT PERMEASE MDL1, MITOCHONDRIAL"/>
    <property type="match status" value="1"/>
</dbReference>
<keyword evidence="8 11" id="KW-1133">Transmembrane helix</keyword>
<evidence type="ECO:0000256" key="8">
    <source>
        <dbReference type="ARBA" id="ARBA00022989"/>
    </source>
</evidence>
<dbReference type="Gene3D" id="1.20.1560.10">
    <property type="entry name" value="ABC transporter type 1, transmembrane domain"/>
    <property type="match status" value="1"/>
</dbReference>
<dbReference type="GO" id="GO:0015421">
    <property type="term" value="F:ABC-type oligopeptide transporter activity"/>
    <property type="evidence" value="ECO:0007669"/>
    <property type="project" value="TreeGrafter"/>
</dbReference>
<evidence type="ECO:0000313" key="14">
    <source>
        <dbReference type="EMBL" id="AJF06887.1"/>
    </source>
</evidence>
<dbReference type="AlphaFoldDB" id="A0A0B5FFG2"/>
<reference evidence="14 15" key="1">
    <citation type="journal article" date="2015" name="Genome Announc.">
        <title>Genomes of Geoalkalibacter ferrihydriticus Z-0531T and Geoalkalibacter subterraneus Red1T, Two Haloalkaliphilic Metal-Reducing Deltaproteobacteria.</title>
        <authorList>
            <person name="Badalamenti J.P."/>
            <person name="Krajmalnik-Brown R."/>
            <person name="Torres C.I."/>
            <person name="Bond D.R."/>
        </authorList>
    </citation>
    <scope>NUCLEOTIDE SEQUENCE [LARGE SCALE GENOMIC DNA]</scope>
    <source>
        <strain evidence="14 15">Red1</strain>
    </source>
</reference>
<evidence type="ECO:0000256" key="11">
    <source>
        <dbReference type="SAM" id="Phobius"/>
    </source>
</evidence>
<dbReference type="InterPro" id="IPR036640">
    <property type="entry name" value="ABC1_TM_sf"/>
</dbReference>
<dbReference type="NCBIfam" id="TIGR02203">
    <property type="entry name" value="MsbA_lipidA"/>
    <property type="match status" value="1"/>
</dbReference>
<comment type="subcellular location">
    <subcellularLocation>
        <location evidence="1">Cell membrane</location>
        <topology evidence="1">Multi-pass membrane protein</topology>
    </subcellularLocation>
</comment>
<dbReference type="SMART" id="SM00382">
    <property type="entry name" value="AAA"/>
    <property type="match status" value="1"/>
</dbReference>
<dbReference type="PROSITE" id="PS00211">
    <property type="entry name" value="ABC_TRANSPORTER_1"/>
    <property type="match status" value="1"/>
</dbReference>
<dbReference type="GO" id="GO:0016887">
    <property type="term" value="F:ATP hydrolysis activity"/>
    <property type="evidence" value="ECO:0007669"/>
    <property type="project" value="InterPro"/>
</dbReference>
<evidence type="ECO:0000259" key="13">
    <source>
        <dbReference type="PROSITE" id="PS50929"/>
    </source>
</evidence>
<dbReference type="InterPro" id="IPR027417">
    <property type="entry name" value="P-loop_NTPase"/>
</dbReference>
<evidence type="ECO:0000256" key="3">
    <source>
        <dbReference type="ARBA" id="ARBA00022475"/>
    </source>
</evidence>